<evidence type="ECO:0000313" key="3">
    <source>
        <dbReference type="Proteomes" id="UP000532311"/>
    </source>
</evidence>
<accession>A0A8H5Y0F7</accession>
<feature type="compositionally biased region" description="Basic and acidic residues" evidence="1">
    <location>
        <begin position="1"/>
        <end position="11"/>
    </location>
</feature>
<organism evidence="2 3">
    <name type="scientific">Fusarium globosum</name>
    <dbReference type="NCBI Taxonomy" id="78864"/>
    <lineage>
        <taxon>Eukaryota</taxon>
        <taxon>Fungi</taxon>
        <taxon>Dikarya</taxon>
        <taxon>Ascomycota</taxon>
        <taxon>Pezizomycotina</taxon>
        <taxon>Sordariomycetes</taxon>
        <taxon>Hypocreomycetidae</taxon>
        <taxon>Hypocreales</taxon>
        <taxon>Nectriaceae</taxon>
        <taxon>Fusarium</taxon>
        <taxon>Fusarium fujikuroi species complex</taxon>
    </lineage>
</organism>
<comment type="caution">
    <text evidence="2">The sequence shown here is derived from an EMBL/GenBank/DDBJ whole genome shotgun (WGS) entry which is preliminary data.</text>
</comment>
<keyword evidence="3" id="KW-1185">Reference proteome</keyword>
<dbReference type="Proteomes" id="UP000532311">
    <property type="component" value="Unassembled WGS sequence"/>
</dbReference>
<protein>
    <submittedName>
        <fullName evidence="2">Uncharacterized protein</fullName>
    </submittedName>
</protein>
<sequence>MDDWGRSKDSDGGAETITDMRPGQGEGEEGATCFRFGRFNVDVAVMHTPCFVGKNDACNENEIWEEATSIDSKRTGEVAATIHASRAASSKRMGYFLCLTPHSLTSAFQFHPPWLNIALRKKDSTVSETFRRH</sequence>
<reference evidence="2 3" key="1">
    <citation type="submission" date="2020-05" db="EMBL/GenBank/DDBJ databases">
        <title>Identification and distribution of gene clusters putatively required for synthesis of sphingolipid metabolism inhibitors in phylogenetically diverse species of the filamentous fungus Fusarium.</title>
        <authorList>
            <person name="Kim H.-S."/>
            <person name="Busman M."/>
            <person name="Brown D.W."/>
            <person name="Divon H."/>
            <person name="Uhlig S."/>
            <person name="Proctor R.H."/>
        </authorList>
    </citation>
    <scope>NUCLEOTIDE SEQUENCE [LARGE SCALE GENOMIC DNA]</scope>
    <source>
        <strain evidence="2 3">NRRL 26131</strain>
    </source>
</reference>
<dbReference type="AlphaFoldDB" id="A0A8H5Y0F7"/>
<gene>
    <name evidence="2" type="ORF">FGLOB1_9029</name>
</gene>
<dbReference type="EMBL" id="JAAQPF010000402">
    <property type="protein sequence ID" value="KAF5703538.1"/>
    <property type="molecule type" value="Genomic_DNA"/>
</dbReference>
<name>A0A8H5Y0F7_9HYPO</name>
<evidence type="ECO:0000313" key="2">
    <source>
        <dbReference type="EMBL" id="KAF5703538.1"/>
    </source>
</evidence>
<evidence type="ECO:0000256" key="1">
    <source>
        <dbReference type="SAM" id="MobiDB-lite"/>
    </source>
</evidence>
<feature type="region of interest" description="Disordered" evidence="1">
    <location>
        <begin position="1"/>
        <end position="28"/>
    </location>
</feature>
<proteinExistence type="predicted"/>